<dbReference type="Pfam" id="PF13673">
    <property type="entry name" value="Acetyltransf_10"/>
    <property type="match status" value="1"/>
</dbReference>
<dbReference type="CDD" id="cd11534">
    <property type="entry name" value="NTP-PPase_HisIE_like"/>
    <property type="match status" value="1"/>
</dbReference>
<feature type="domain" description="N-acetyltransferase" evidence="12">
    <location>
        <begin position="106"/>
        <end position="247"/>
    </location>
</feature>
<evidence type="ECO:0000256" key="3">
    <source>
        <dbReference type="ARBA" id="ARBA00005204"/>
    </source>
</evidence>
<evidence type="ECO:0000256" key="9">
    <source>
        <dbReference type="ARBA" id="ARBA00022840"/>
    </source>
</evidence>
<evidence type="ECO:0000256" key="5">
    <source>
        <dbReference type="ARBA" id="ARBA00022490"/>
    </source>
</evidence>
<dbReference type="InterPro" id="IPR016181">
    <property type="entry name" value="Acyl_CoA_acyltransferase"/>
</dbReference>
<dbReference type="SUPFAM" id="SSF55729">
    <property type="entry name" value="Acyl-CoA N-acyltransferases (Nat)"/>
    <property type="match status" value="1"/>
</dbReference>
<comment type="subcellular location">
    <subcellularLocation>
        <location evidence="2 11">Cytoplasm</location>
    </subcellularLocation>
</comment>
<dbReference type="Gene3D" id="1.10.287.1080">
    <property type="entry name" value="MazG-like"/>
    <property type="match status" value="1"/>
</dbReference>
<sequence>MGQGGVLGRLARTVAARRGADPESSHTARLFSRGPEKCAEKFGEEAIEAIIEAVKGDRAKLTAEAADVLYHLLVMLAARDVSLDDVLAELARREGTSGIAEKAARPQIRRADWATEGALCTEIRHRVFVEEQRVPKALEIDGEDPSCRHWLVFLGGAPVATARVRLADGRAKIQRVAVAAEARGTGIGAALMQAILAELAADPAVSEAWLESQTHALAFYERLGFVAEGPEFLDAGLPHRRMRRALR</sequence>
<evidence type="ECO:0000256" key="11">
    <source>
        <dbReference type="HAMAP-Rule" id="MF_01020"/>
    </source>
</evidence>
<keyword evidence="6 11" id="KW-0028">Amino-acid biosynthesis</keyword>
<dbReference type="EC" id="3.6.1.31" evidence="11"/>
<dbReference type="NCBIfam" id="NF001611">
    <property type="entry name" value="PRK00400.1-3"/>
    <property type="match status" value="1"/>
</dbReference>
<evidence type="ECO:0000256" key="8">
    <source>
        <dbReference type="ARBA" id="ARBA00022801"/>
    </source>
</evidence>
<keyword evidence="10 11" id="KW-0368">Histidine biosynthesis</keyword>
<dbReference type="HAMAP" id="MF_01020">
    <property type="entry name" value="HisE"/>
    <property type="match status" value="1"/>
</dbReference>
<dbReference type="PROSITE" id="PS51186">
    <property type="entry name" value="GNAT"/>
    <property type="match status" value="1"/>
</dbReference>
<reference evidence="13 14" key="1">
    <citation type="submission" date="2023-04" db="EMBL/GenBank/DDBJ databases">
        <title>Marinoamorphus aggregata gen. nov., sp. Nov., isolate from tissue of brittle star Ophioplocus japonicus.</title>
        <authorList>
            <person name="Kawano K."/>
            <person name="Sawayama S."/>
            <person name="Nakagawa S."/>
        </authorList>
    </citation>
    <scope>NUCLEOTIDE SEQUENCE [LARGE SCALE GENOMIC DNA]</scope>
    <source>
        <strain evidence="13 14">NKW23</strain>
    </source>
</reference>
<protein>
    <recommendedName>
        <fullName evidence="11">Phosphoribosyl-ATP pyrophosphatase</fullName>
        <shortName evidence="11">PRA-PH</shortName>
        <ecNumber evidence="11">3.6.1.31</ecNumber>
    </recommendedName>
</protein>
<dbReference type="SUPFAM" id="SSF101386">
    <property type="entry name" value="all-alpha NTP pyrophosphatases"/>
    <property type="match status" value="1"/>
</dbReference>
<evidence type="ECO:0000256" key="4">
    <source>
        <dbReference type="ARBA" id="ARBA00009392"/>
    </source>
</evidence>
<dbReference type="Pfam" id="PF01503">
    <property type="entry name" value="PRA-PH"/>
    <property type="match status" value="1"/>
</dbReference>
<evidence type="ECO:0000256" key="7">
    <source>
        <dbReference type="ARBA" id="ARBA00022741"/>
    </source>
</evidence>
<keyword evidence="8 11" id="KW-0378">Hydrolase</keyword>
<keyword evidence="5 11" id="KW-0963">Cytoplasm</keyword>
<dbReference type="Proteomes" id="UP001239909">
    <property type="component" value="Unassembled WGS sequence"/>
</dbReference>
<evidence type="ECO:0000256" key="10">
    <source>
        <dbReference type="ARBA" id="ARBA00023102"/>
    </source>
</evidence>
<dbReference type="InterPro" id="IPR008179">
    <property type="entry name" value="HisE"/>
</dbReference>
<dbReference type="InterPro" id="IPR021130">
    <property type="entry name" value="PRib-ATP_PPHydrolase-like"/>
</dbReference>
<proteinExistence type="inferred from homology"/>
<organism evidence="13 14">
    <name type="scientific">Paralimibaculum aggregatum</name>
    <dbReference type="NCBI Taxonomy" id="3036245"/>
    <lineage>
        <taxon>Bacteria</taxon>
        <taxon>Pseudomonadati</taxon>
        <taxon>Pseudomonadota</taxon>
        <taxon>Alphaproteobacteria</taxon>
        <taxon>Rhodobacterales</taxon>
        <taxon>Paracoccaceae</taxon>
        <taxon>Paralimibaculum</taxon>
    </lineage>
</organism>
<comment type="catalytic activity">
    <reaction evidence="1 11">
        <text>1-(5-phospho-beta-D-ribosyl)-ATP + H2O = 1-(5-phospho-beta-D-ribosyl)-5'-AMP + diphosphate + H(+)</text>
        <dbReference type="Rhea" id="RHEA:22828"/>
        <dbReference type="ChEBI" id="CHEBI:15377"/>
        <dbReference type="ChEBI" id="CHEBI:15378"/>
        <dbReference type="ChEBI" id="CHEBI:33019"/>
        <dbReference type="ChEBI" id="CHEBI:59457"/>
        <dbReference type="ChEBI" id="CHEBI:73183"/>
        <dbReference type="EC" id="3.6.1.31"/>
    </reaction>
</comment>
<keyword evidence="14" id="KW-1185">Reference proteome</keyword>
<keyword evidence="7 11" id="KW-0547">Nucleotide-binding</keyword>
<evidence type="ECO:0000259" key="12">
    <source>
        <dbReference type="PROSITE" id="PS51186"/>
    </source>
</evidence>
<evidence type="ECO:0000313" key="13">
    <source>
        <dbReference type="EMBL" id="GMG84188.1"/>
    </source>
</evidence>
<evidence type="ECO:0000256" key="1">
    <source>
        <dbReference type="ARBA" id="ARBA00001460"/>
    </source>
</evidence>
<evidence type="ECO:0000313" key="14">
    <source>
        <dbReference type="Proteomes" id="UP001239909"/>
    </source>
</evidence>
<comment type="similarity">
    <text evidence="4 11">Belongs to the PRA-PH family.</text>
</comment>
<dbReference type="InterPro" id="IPR000182">
    <property type="entry name" value="GNAT_dom"/>
</dbReference>
<name>A0ABQ6LRG9_9RHOB</name>
<dbReference type="PANTHER" id="PTHR42945">
    <property type="entry name" value="HISTIDINE BIOSYNTHESIS BIFUNCTIONAL PROTEIN"/>
    <property type="match status" value="1"/>
</dbReference>
<gene>
    <name evidence="11" type="primary">hisE</name>
    <name evidence="13" type="ORF">LNKW23_34020</name>
</gene>
<dbReference type="CDD" id="cd04301">
    <property type="entry name" value="NAT_SF"/>
    <property type="match status" value="1"/>
</dbReference>
<dbReference type="NCBIfam" id="NF001613">
    <property type="entry name" value="PRK00400.1-5"/>
    <property type="match status" value="1"/>
</dbReference>
<dbReference type="NCBIfam" id="TIGR03188">
    <property type="entry name" value="histidine_hisI"/>
    <property type="match status" value="1"/>
</dbReference>
<dbReference type="EMBL" id="BSYI01000031">
    <property type="protein sequence ID" value="GMG84188.1"/>
    <property type="molecule type" value="Genomic_DNA"/>
</dbReference>
<comment type="caution">
    <text evidence="13">The sequence shown here is derived from an EMBL/GenBank/DDBJ whole genome shotgun (WGS) entry which is preliminary data.</text>
</comment>
<evidence type="ECO:0000256" key="2">
    <source>
        <dbReference type="ARBA" id="ARBA00004496"/>
    </source>
</evidence>
<accession>A0ABQ6LRG9</accession>
<keyword evidence="9 11" id="KW-0067">ATP-binding</keyword>
<evidence type="ECO:0000256" key="6">
    <source>
        <dbReference type="ARBA" id="ARBA00022605"/>
    </source>
</evidence>
<dbReference type="PANTHER" id="PTHR42945:SF9">
    <property type="entry name" value="HISTIDINE BIOSYNTHESIS BIFUNCTIONAL PROTEIN HISIE"/>
    <property type="match status" value="1"/>
</dbReference>
<comment type="pathway">
    <text evidence="3 11">Amino-acid biosynthesis; L-histidine biosynthesis; L-histidine from 5-phospho-alpha-D-ribose 1-diphosphate: step 2/9.</text>
</comment>
<dbReference type="Gene3D" id="3.40.630.30">
    <property type="match status" value="1"/>
</dbReference>